<feature type="transmembrane region" description="Helical" evidence="1">
    <location>
        <begin position="12"/>
        <end position="32"/>
    </location>
</feature>
<dbReference type="InterPro" id="IPR004843">
    <property type="entry name" value="Calcineurin-like_PHP"/>
</dbReference>
<dbReference type="SUPFAM" id="SSF56300">
    <property type="entry name" value="Metallo-dependent phosphatases"/>
    <property type="match status" value="1"/>
</dbReference>
<evidence type="ECO:0000259" key="2">
    <source>
        <dbReference type="Pfam" id="PF00149"/>
    </source>
</evidence>
<feature type="transmembrane region" description="Helical" evidence="1">
    <location>
        <begin position="44"/>
        <end position="61"/>
    </location>
</feature>
<dbReference type="EMBL" id="JAUSTY010000014">
    <property type="protein sequence ID" value="MDQ0167210.1"/>
    <property type="molecule type" value="Genomic_DNA"/>
</dbReference>
<evidence type="ECO:0000313" key="3">
    <source>
        <dbReference type="EMBL" id="MDQ0167210.1"/>
    </source>
</evidence>
<dbReference type="Proteomes" id="UP001235840">
    <property type="component" value="Unassembled WGS sequence"/>
</dbReference>
<keyword evidence="1" id="KW-0472">Membrane</keyword>
<dbReference type="RefSeq" id="WP_307395996.1">
    <property type="nucleotide sequence ID" value="NZ_BAAADK010000014.1"/>
</dbReference>
<protein>
    <submittedName>
        <fullName evidence="3">MPP superfamily phosphohydrolase</fullName>
    </submittedName>
</protein>
<feature type="transmembrane region" description="Helical" evidence="1">
    <location>
        <begin position="82"/>
        <end position="109"/>
    </location>
</feature>
<dbReference type="PANTHER" id="PTHR31302">
    <property type="entry name" value="TRANSMEMBRANE PROTEIN WITH METALLOPHOSPHOESTERASE DOMAIN-RELATED"/>
    <property type="match status" value="1"/>
</dbReference>
<gene>
    <name evidence="3" type="ORF">J2S11_003135</name>
</gene>
<dbReference type="CDD" id="cd07385">
    <property type="entry name" value="MPP_YkuE_C"/>
    <property type="match status" value="1"/>
</dbReference>
<keyword evidence="4" id="KW-1185">Reference proteome</keyword>
<reference evidence="3 4" key="1">
    <citation type="submission" date="2023-07" db="EMBL/GenBank/DDBJ databases">
        <title>Genomic Encyclopedia of Type Strains, Phase IV (KMG-IV): sequencing the most valuable type-strain genomes for metagenomic binning, comparative biology and taxonomic classification.</title>
        <authorList>
            <person name="Goeker M."/>
        </authorList>
    </citation>
    <scope>NUCLEOTIDE SEQUENCE [LARGE SCALE GENOMIC DNA]</scope>
    <source>
        <strain evidence="3 4">DSM 12751</strain>
    </source>
</reference>
<dbReference type="PANTHER" id="PTHR31302:SF0">
    <property type="entry name" value="TRANSMEMBRANE PROTEIN WITH METALLOPHOSPHOESTERASE DOMAIN"/>
    <property type="match status" value="1"/>
</dbReference>
<feature type="transmembrane region" description="Helical" evidence="1">
    <location>
        <begin position="115"/>
        <end position="135"/>
    </location>
</feature>
<dbReference type="Gene3D" id="3.60.21.10">
    <property type="match status" value="1"/>
</dbReference>
<evidence type="ECO:0000313" key="4">
    <source>
        <dbReference type="Proteomes" id="UP001235840"/>
    </source>
</evidence>
<proteinExistence type="predicted"/>
<keyword evidence="1" id="KW-0812">Transmembrane</keyword>
<name>A0ABT9W269_9BACI</name>
<keyword evidence="1" id="KW-1133">Transmembrane helix</keyword>
<organism evidence="3 4">
    <name type="scientific">Caldalkalibacillus horti</name>
    <dbReference type="NCBI Taxonomy" id="77523"/>
    <lineage>
        <taxon>Bacteria</taxon>
        <taxon>Bacillati</taxon>
        <taxon>Bacillota</taxon>
        <taxon>Bacilli</taxon>
        <taxon>Bacillales</taxon>
        <taxon>Bacillaceae</taxon>
        <taxon>Caldalkalibacillus</taxon>
    </lineage>
</organism>
<dbReference type="InterPro" id="IPR051158">
    <property type="entry name" value="Metallophosphoesterase_sf"/>
</dbReference>
<comment type="caution">
    <text evidence="3">The sequence shown here is derived from an EMBL/GenBank/DDBJ whole genome shotgun (WGS) entry which is preliminary data.</text>
</comment>
<sequence length="387" mass="43424">MNARRFLGRIGLFLVIYLVLLFYVGIHGWWYLNALIEGFNGFPSVIYWIVFSFIGLAYLIAMLGRKALPYSLSPFFKYTGALWLAAFQYSVILLPIADIMVGILSLFSAPLQTSVIILGTIVVIVLTSILILGSWNAWNPKIRKVEITVPKSGGNIESLKIAVASDLHLGVIVGNKHIKRLLKTIEIIKPDLVLLPGDVLDDELKPFIHKKMADTLQHLRAPLGVYAVLGNHEYIGGNSKEYISIMKEIDIQVLTDETILIEDSFYIIGRKDRAVKSFGFNQRVELSELISTLDQKKPILLMDHQPTDLKEPSELGIDVMLSGHTHRGQLAPNHWITQRMFELDYGYLQKESMHAIVSSGFGTWGPPVRIGSRSEVVELTIHFNGTN</sequence>
<feature type="domain" description="Calcineurin-like phosphoesterase" evidence="2">
    <location>
        <begin position="159"/>
        <end position="327"/>
    </location>
</feature>
<accession>A0ABT9W269</accession>
<dbReference type="Pfam" id="PF00149">
    <property type="entry name" value="Metallophos"/>
    <property type="match status" value="1"/>
</dbReference>
<evidence type="ECO:0000256" key="1">
    <source>
        <dbReference type="SAM" id="Phobius"/>
    </source>
</evidence>
<dbReference type="InterPro" id="IPR029052">
    <property type="entry name" value="Metallo-depent_PP-like"/>
</dbReference>